<dbReference type="Proteomes" id="UP000054007">
    <property type="component" value="Unassembled WGS sequence"/>
</dbReference>
<sequence>MTALSRLSSLTPIADSEDIAQASGAPPAFPVCIICQAELIHSRIVHLLSFGGGLPKAFHGSTPHSPVGASNTEELFFYQRPPTLMPRANWAPAMDLIFQYLELMSRTELLNAVDPIVPRTMSYVAGGGLYWMFKGDPPLESREILGISAAQRARMVELAMSFCDDRDIPDLDTLSEAMGPMLFHRPGQQQAGMQRCLLFTQRDLGHPAEYLIEVTEVLHDLIDLGIQMQGIHNVVGV</sequence>
<keyword evidence="2" id="KW-1185">Reference proteome</keyword>
<dbReference type="EMBL" id="KN880931">
    <property type="protein sequence ID" value="KIY61496.1"/>
    <property type="molecule type" value="Genomic_DNA"/>
</dbReference>
<gene>
    <name evidence="1" type="ORF">CYLTODRAFT_459823</name>
</gene>
<organism evidence="1 2">
    <name type="scientific">Cylindrobasidium torrendii FP15055 ss-10</name>
    <dbReference type="NCBI Taxonomy" id="1314674"/>
    <lineage>
        <taxon>Eukaryota</taxon>
        <taxon>Fungi</taxon>
        <taxon>Dikarya</taxon>
        <taxon>Basidiomycota</taxon>
        <taxon>Agaricomycotina</taxon>
        <taxon>Agaricomycetes</taxon>
        <taxon>Agaricomycetidae</taxon>
        <taxon>Agaricales</taxon>
        <taxon>Marasmiineae</taxon>
        <taxon>Physalacriaceae</taxon>
        <taxon>Cylindrobasidium</taxon>
    </lineage>
</organism>
<protein>
    <submittedName>
        <fullName evidence="1">Uncharacterized protein</fullName>
    </submittedName>
</protein>
<evidence type="ECO:0000313" key="2">
    <source>
        <dbReference type="Proteomes" id="UP000054007"/>
    </source>
</evidence>
<evidence type="ECO:0000313" key="1">
    <source>
        <dbReference type="EMBL" id="KIY61496.1"/>
    </source>
</evidence>
<proteinExistence type="predicted"/>
<reference evidence="1 2" key="1">
    <citation type="journal article" date="2015" name="Fungal Genet. Biol.">
        <title>Evolution of novel wood decay mechanisms in Agaricales revealed by the genome sequences of Fistulina hepatica and Cylindrobasidium torrendii.</title>
        <authorList>
            <person name="Floudas D."/>
            <person name="Held B.W."/>
            <person name="Riley R."/>
            <person name="Nagy L.G."/>
            <person name="Koehler G."/>
            <person name="Ransdell A.S."/>
            <person name="Younus H."/>
            <person name="Chow J."/>
            <person name="Chiniquy J."/>
            <person name="Lipzen A."/>
            <person name="Tritt A."/>
            <person name="Sun H."/>
            <person name="Haridas S."/>
            <person name="LaButti K."/>
            <person name="Ohm R.A."/>
            <person name="Kues U."/>
            <person name="Blanchette R.A."/>
            <person name="Grigoriev I.V."/>
            <person name="Minto R.E."/>
            <person name="Hibbett D.S."/>
        </authorList>
    </citation>
    <scope>NUCLEOTIDE SEQUENCE [LARGE SCALE GENOMIC DNA]</scope>
    <source>
        <strain evidence="1 2">FP15055 ss-10</strain>
    </source>
</reference>
<dbReference type="AlphaFoldDB" id="A0A0D7AW39"/>
<name>A0A0D7AW39_9AGAR</name>
<accession>A0A0D7AW39</accession>